<dbReference type="STRING" id="75922.BST47_06020"/>
<evidence type="ECO:0000313" key="2">
    <source>
        <dbReference type="Proteomes" id="UP000192411"/>
    </source>
</evidence>
<keyword evidence="2" id="KW-1185">Reference proteome</keyword>
<sequence>MIVLPRLAREPALQLLTSLPVSDIRLLAAAMPDMSQSVTYTPVGGTRISDSELHALRDEILALAREYGMPSSIQNPSEFEGRAARLLRQRLDISPNEASHEEVWTYLTCCWLLDVAVWRFGAQADRRRFVGNINRNTFRRLWWRAEVLGPEIELTQLGEDELVNIMERPTIAADLRLARGVAREFLSRVDRGAAESRMQLMREAMKRLLRLTPMVSFAALDDNELNSTIEEIFNAAAAGLSDQPAETAGRHRAQDDALRTTPLVALEPSEGVVRIPRVTIGDIAFPPRPATDAVVDQDFEGAAAKALQIARTTGRVTNTNLREMVSITSGEARDVLQALVRDGALARRGVRRGTYYVLAEASSEEGTQA</sequence>
<dbReference type="RefSeq" id="WP_083124344.1">
    <property type="nucleotide sequence ID" value="NZ_MVIM01000003.1"/>
</dbReference>
<protein>
    <submittedName>
        <fullName evidence="1">Uncharacterized protein</fullName>
    </submittedName>
</protein>
<dbReference type="InterPro" id="IPR045920">
    <property type="entry name" value="DUF6339"/>
</dbReference>
<dbReference type="Proteomes" id="UP000192411">
    <property type="component" value="Unassembled WGS sequence"/>
</dbReference>
<proteinExistence type="predicted"/>
<dbReference type="AlphaFoldDB" id="A0A1X0JV53"/>
<dbReference type="EMBL" id="MVIM01000003">
    <property type="protein sequence ID" value="ORB66671.1"/>
    <property type="molecule type" value="Genomic_DNA"/>
</dbReference>
<dbReference type="Pfam" id="PF19866">
    <property type="entry name" value="DUF6339"/>
    <property type="match status" value="1"/>
</dbReference>
<gene>
    <name evidence="1" type="ORF">BST47_06020</name>
</gene>
<comment type="caution">
    <text evidence="1">The sequence shown here is derived from an EMBL/GenBank/DDBJ whole genome shotgun (WGS) entry which is preliminary data.</text>
</comment>
<reference evidence="1 2" key="1">
    <citation type="submission" date="2017-02" db="EMBL/GenBank/DDBJ databases">
        <title>The new phylogeny of genus Mycobacterium.</title>
        <authorList>
            <person name="Tortoli E."/>
            <person name="Trovato A."/>
            <person name="Cirillo D.M."/>
        </authorList>
    </citation>
    <scope>NUCLEOTIDE SEQUENCE [LARGE SCALE GENOMIC DNA]</scope>
    <source>
        <strain evidence="1 2">DSM 44338</strain>
    </source>
</reference>
<dbReference type="OrthoDB" id="4606505at2"/>
<dbReference type="InterPro" id="IPR036388">
    <property type="entry name" value="WH-like_DNA-bd_sf"/>
</dbReference>
<organism evidence="1 2">
    <name type="scientific">Mycolicibacterium tusciae</name>
    <dbReference type="NCBI Taxonomy" id="75922"/>
    <lineage>
        <taxon>Bacteria</taxon>
        <taxon>Bacillati</taxon>
        <taxon>Actinomycetota</taxon>
        <taxon>Actinomycetes</taxon>
        <taxon>Mycobacteriales</taxon>
        <taxon>Mycobacteriaceae</taxon>
        <taxon>Mycolicibacterium</taxon>
    </lineage>
</organism>
<accession>A0A1X0JV53</accession>
<evidence type="ECO:0000313" key="1">
    <source>
        <dbReference type="EMBL" id="ORB66671.1"/>
    </source>
</evidence>
<dbReference type="Gene3D" id="1.10.10.10">
    <property type="entry name" value="Winged helix-like DNA-binding domain superfamily/Winged helix DNA-binding domain"/>
    <property type="match status" value="1"/>
</dbReference>
<name>A0A1X0JV53_9MYCO</name>